<name>A0A6J4GY91_9ACTN</name>
<sequence>GARGAGHLGRAGVRSRRSVRARAGRRRVRRRLEPRHGGRVACRQGAGPPRSPSRVGGGAGHPGDRPPGVREPPRMAPRAAGAAERL</sequence>
<evidence type="ECO:0000256" key="1">
    <source>
        <dbReference type="SAM" id="MobiDB-lite"/>
    </source>
</evidence>
<feature type="compositionally biased region" description="Low complexity" evidence="1">
    <location>
        <begin position="45"/>
        <end position="54"/>
    </location>
</feature>
<dbReference type="EMBL" id="CADCSZ010000005">
    <property type="protein sequence ID" value="CAA9210055.1"/>
    <property type="molecule type" value="Genomic_DNA"/>
</dbReference>
<feature type="compositionally biased region" description="Basic residues" evidence="1">
    <location>
        <begin position="13"/>
        <end position="33"/>
    </location>
</feature>
<feature type="compositionally biased region" description="Basic and acidic residues" evidence="1">
    <location>
        <begin position="62"/>
        <end position="73"/>
    </location>
</feature>
<protein>
    <submittedName>
        <fullName evidence="2">Uncharacterized protein</fullName>
    </submittedName>
</protein>
<reference evidence="2" key="1">
    <citation type="submission" date="2020-02" db="EMBL/GenBank/DDBJ databases">
        <authorList>
            <person name="Meier V. D."/>
        </authorList>
    </citation>
    <scope>NUCLEOTIDE SEQUENCE</scope>
    <source>
        <strain evidence="2">AVDCRST_MAG76</strain>
    </source>
</reference>
<organism evidence="2">
    <name type="scientific">uncultured Acidimicrobiales bacterium</name>
    <dbReference type="NCBI Taxonomy" id="310071"/>
    <lineage>
        <taxon>Bacteria</taxon>
        <taxon>Bacillati</taxon>
        <taxon>Actinomycetota</taxon>
        <taxon>Acidimicrobiia</taxon>
        <taxon>Acidimicrobiales</taxon>
        <taxon>environmental samples</taxon>
    </lineage>
</organism>
<feature type="non-terminal residue" evidence="2">
    <location>
        <position position="86"/>
    </location>
</feature>
<feature type="non-terminal residue" evidence="2">
    <location>
        <position position="1"/>
    </location>
</feature>
<evidence type="ECO:0000313" key="2">
    <source>
        <dbReference type="EMBL" id="CAA9210055.1"/>
    </source>
</evidence>
<feature type="compositionally biased region" description="Low complexity" evidence="1">
    <location>
        <begin position="76"/>
        <end position="86"/>
    </location>
</feature>
<gene>
    <name evidence="2" type="ORF">AVDCRST_MAG76-63</name>
</gene>
<accession>A0A6J4GY91</accession>
<proteinExistence type="predicted"/>
<feature type="region of interest" description="Disordered" evidence="1">
    <location>
        <begin position="1"/>
        <end position="86"/>
    </location>
</feature>
<dbReference type="AlphaFoldDB" id="A0A6J4GY91"/>